<dbReference type="AlphaFoldDB" id="A0A100WC91"/>
<accession>A0A100WC91</accession>
<reference evidence="2" key="2">
    <citation type="submission" date="2016-02" db="EMBL/GenBank/DDBJ databases">
        <title>Draft genome sequence of five rapidly growing Mycobacterium species.</title>
        <authorList>
            <person name="Katahira K."/>
            <person name="Gotou Y."/>
            <person name="Iida K."/>
            <person name="Ogura Y."/>
            <person name="Hayashi T."/>
        </authorList>
    </citation>
    <scope>NUCLEOTIDE SEQUENCE [LARGE SCALE GENOMIC DNA]</scope>
    <source>
        <strain evidence="2">JCM15298</strain>
    </source>
</reference>
<keyword evidence="2" id="KW-1185">Reference proteome</keyword>
<dbReference type="Proteomes" id="UP000069443">
    <property type="component" value="Unassembled WGS sequence"/>
</dbReference>
<name>A0A100WC91_MYCCR</name>
<organism evidence="1 2">
    <name type="scientific">Mycolicibacterium canariasense</name>
    <name type="common">Mycobacterium canariasense</name>
    <dbReference type="NCBI Taxonomy" id="228230"/>
    <lineage>
        <taxon>Bacteria</taxon>
        <taxon>Bacillati</taxon>
        <taxon>Actinomycetota</taxon>
        <taxon>Actinomycetes</taxon>
        <taxon>Mycobacteriales</taxon>
        <taxon>Mycobacteriaceae</taxon>
        <taxon>Mycolicibacterium</taxon>
    </lineage>
</organism>
<protein>
    <submittedName>
        <fullName evidence="1">Gp64</fullName>
    </submittedName>
</protein>
<comment type="caution">
    <text evidence="1">The sequence shown here is derived from an EMBL/GenBank/DDBJ whole genome shotgun (WGS) entry which is preliminary data.</text>
</comment>
<sequence>MRPGDDVTVMYEGPEHAGVVVRSDHGWVLCRIAIDPVWDYGAVSARLVPHSLVMVREDNVKALQPRENA</sequence>
<gene>
    <name evidence="1" type="ORF">RMCC_2447</name>
</gene>
<proteinExistence type="predicted"/>
<dbReference type="STRING" id="228230.RMCC_2447"/>
<evidence type="ECO:0000313" key="2">
    <source>
        <dbReference type="Proteomes" id="UP000069443"/>
    </source>
</evidence>
<dbReference type="EMBL" id="BCSY01000039">
    <property type="protein sequence ID" value="GAS95481.1"/>
    <property type="molecule type" value="Genomic_DNA"/>
</dbReference>
<reference evidence="2" key="1">
    <citation type="journal article" date="2016" name="Genome Announc.">
        <title>Draft Genome Sequences of Five Rapidly Growing Mycobacterium Species, M. thermoresistibile, M. fortuitum subsp. acetamidolyticum, M. canariasense, M. brisbanense, and M. novocastrense.</title>
        <authorList>
            <person name="Katahira K."/>
            <person name="Ogura Y."/>
            <person name="Gotoh Y."/>
            <person name="Hayashi T."/>
        </authorList>
    </citation>
    <scope>NUCLEOTIDE SEQUENCE [LARGE SCALE GENOMIC DNA]</scope>
    <source>
        <strain evidence="2">JCM15298</strain>
    </source>
</reference>
<dbReference type="OrthoDB" id="9945898at2"/>
<evidence type="ECO:0000313" key="1">
    <source>
        <dbReference type="EMBL" id="GAS95481.1"/>
    </source>
</evidence>